<dbReference type="eggNOG" id="KOG0946">
    <property type="taxonomic scope" value="Eukaryota"/>
</dbReference>
<feature type="region of interest" description="Disordered" evidence="5">
    <location>
        <begin position="1111"/>
        <end position="1134"/>
    </location>
</feature>
<dbReference type="Pfam" id="PF04871">
    <property type="entry name" value="Uso1_p115_C"/>
    <property type="match status" value="1"/>
</dbReference>
<comment type="subcellular location">
    <subcellularLocation>
        <location evidence="1">Golgi apparatus</location>
    </subcellularLocation>
</comment>
<dbReference type="GO" id="GO:0012507">
    <property type="term" value="C:ER to Golgi transport vesicle membrane"/>
    <property type="evidence" value="ECO:0007669"/>
    <property type="project" value="TreeGrafter"/>
</dbReference>
<keyword evidence="3 4" id="KW-0175">Coiled coil</keyword>
<evidence type="ECO:0008006" key="10">
    <source>
        <dbReference type="Google" id="ProtNLM"/>
    </source>
</evidence>
<evidence type="ECO:0000259" key="6">
    <source>
        <dbReference type="Pfam" id="PF04869"/>
    </source>
</evidence>
<feature type="compositionally biased region" description="Basic and acidic residues" evidence="5">
    <location>
        <begin position="1075"/>
        <end position="1084"/>
    </location>
</feature>
<evidence type="ECO:0000313" key="9">
    <source>
        <dbReference type="Proteomes" id="UP000016932"/>
    </source>
</evidence>
<feature type="region of interest" description="Disordered" evidence="5">
    <location>
        <begin position="374"/>
        <end position="401"/>
    </location>
</feature>
<dbReference type="RefSeq" id="XP_007926739.1">
    <property type="nucleotide sequence ID" value="XM_007928548.1"/>
</dbReference>
<dbReference type="GO" id="GO:0000139">
    <property type="term" value="C:Golgi membrane"/>
    <property type="evidence" value="ECO:0007669"/>
    <property type="project" value="InterPro"/>
</dbReference>
<feature type="region of interest" description="Disordered" evidence="5">
    <location>
        <begin position="62"/>
        <end position="82"/>
    </location>
</feature>
<keyword evidence="9" id="KW-1185">Reference proteome</keyword>
<dbReference type="PANTHER" id="PTHR10013:SF0">
    <property type="entry name" value="GENERAL VESICULAR TRANSPORT FACTOR P115"/>
    <property type="match status" value="1"/>
</dbReference>
<dbReference type="OrthoDB" id="198977at2759"/>
<dbReference type="Gene3D" id="1.20.5.170">
    <property type="match status" value="1"/>
</dbReference>
<dbReference type="STRING" id="383855.M3AG35"/>
<dbReference type="AlphaFoldDB" id="M3AG35"/>
<evidence type="ECO:0000256" key="4">
    <source>
        <dbReference type="SAM" id="Coils"/>
    </source>
</evidence>
<feature type="region of interest" description="Disordered" evidence="5">
    <location>
        <begin position="792"/>
        <end position="907"/>
    </location>
</feature>
<sequence length="1134" mass="123040">KAPPQQTATATIDTLSGRLQSATLLEDRRAAIQGLRSFAKQYPASVASGSLRELISTLKKDGLGDASSSQGQDDGRQGTEGGDVDTIRLVLETLLMLFNPDSNSPEAGDEIALFLADEFSMRQDNITLLLNLLDPTSAYADYYSRLYSVQILSSICAARPDRLQECILSAPLGLSRLVGVLDDSRDAVRNAGLLLLVDLTSGANEELRKIVAFEDVFGKTFSLIQLEGGLSEAGITAQDCLTLLANLIKGSASNQTMFRESGCVAQLMQLLQQSFPRDDELPTDTQARERAAWGLLQLLRLFLASGESSTPQNQVAFFRAGTGQILIDLAFSPALPTTIRATALRAAAALIESNPPLQEQFASSTVITPADAEHNAAEAQKHAQTNGTAPNGRAKTSARPSVENRRTYVIEALLHLALDQATAEETLRGAACALIQAYLTNHDRIKAHFLQRAIGGHAEGETAANVIVTLLHPAENDDTGVVHASWIVQGLIVDQPEAKAALLAVKEGDEEEGEDVITAVRGFGSQLQAALQAPVHVRQAAAYSSQLATLLWDFAPGVDDLLEEGSSLVQALVATVKTPTDPIVAGLSAVLLGVIYEFSTKDSPIPRRTLAPLLQQKLGRAKYLDALLQLRREPAIRDFDLDAESDEAGDGMLSNVFVDLFTVEYTRLRRAIDKDPGVEVIPGGVVEAGVDRDILDELRQQAQTAKDALATAQQEAVEATQKAEQDRMSISKELQTAQSEVERLRKINQAMQQGHDSELEKLTKKHEQDRNTSQTRHQHALNSALDAQLTEAKSDLEDAERRASENETKIAAVQKRATDAESAFKEAHKKATNADAKVKEAESKIADLEKRASEAEKKLNTAESKAKDLQKKLKDAEEKASTAEKKAAESAKALKAKPTLSKEDKDKIAKVDKLEKDLADAKKQVAVAKKALAAKGDAGKDDAVKLAQLESDLATKDEELTKAQESEKAAKEQLSQLEEDFDKVKKELEDSTESAEENLKKTKQELEEAKSSAEEELEKTKAELSAAKKSAEDQHQKTKTELKSAKEAAESLQSELEASKKSLEQAQKQAQKAVAEAKENEKQAKEELESMLLVMGDIEAKRDEYKAKIKVLGGEVSEDENEDDSEEESEGDDD</sequence>
<evidence type="ECO:0000256" key="1">
    <source>
        <dbReference type="ARBA" id="ARBA00004555"/>
    </source>
</evidence>
<feature type="compositionally biased region" description="Low complexity" evidence="5">
    <location>
        <begin position="1064"/>
        <end position="1074"/>
    </location>
</feature>
<feature type="compositionally biased region" description="Basic and acidic residues" evidence="5">
    <location>
        <begin position="816"/>
        <end position="826"/>
    </location>
</feature>
<dbReference type="GeneID" id="19342880"/>
<gene>
    <name evidence="8" type="ORF">MYCFIDRAFT_94547</name>
</gene>
<keyword evidence="2" id="KW-0333">Golgi apparatus</keyword>
<feature type="region of interest" description="Disordered" evidence="5">
    <location>
        <begin position="951"/>
        <end position="1084"/>
    </location>
</feature>
<dbReference type="InterPro" id="IPR006953">
    <property type="entry name" value="Vesicle_Uso1_P115_head"/>
</dbReference>
<dbReference type="Gene3D" id="1.25.10.10">
    <property type="entry name" value="Leucine-rich Repeat Variant"/>
    <property type="match status" value="1"/>
</dbReference>
<dbReference type="SUPFAM" id="SSF57997">
    <property type="entry name" value="Tropomyosin"/>
    <property type="match status" value="1"/>
</dbReference>
<dbReference type="Pfam" id="PF04869">
    <property type="entry name" value="Uso1_p115_head"/>
    <property type="match status" value="1"/>
</dbReference>
<feature type="coiled-coil region" evidence="4">
    <location>
        <begin position="695"/>
        <end position="754"/>
    </location>
</feature>
<name>M3AG35_PSEFD</name>
<feature type="non-terminal residue" evidence="8">
    <location>
        <position position="1"/>
    </location>
</feature>
<evidence type="ECO:0000256" key="2">
    <source>
        <dbReference type="ARBA" id="ARBA00023034"/>
    </source>
</evidence>
<dbReference type="InterPro" id="IPR024095">
    <property type="entry name" value="Vesicle_P115"/>
</dbReference>
<dbReference type="GO" id="GO:0048280">
    <property type="term" value="P:vesicle fusion with Golgi apparatus"/>
    <property type="evidence" value="ECO:0007669"/>
    <property type="project" value="InterPro"/>
</dbReference>
<dbReference type="InterPro" id="IPR011989">
    <property type="entry name" value="ARM-like"/>
</dbReference>
<evidence type="ECO:0000313" key="8">
    <source>
        <dbReference type="EMBL" id="EME83551.1"/>
    </source>
</evidence>
<dbReference type="GO" id="GO:0006888">
    <property type="term" value="P:endoplasmic reticulum to Golgi vesicle-mediated transport"/>
    <property type="evidence" value="ECO:0007669"/>
    <property type="project" value="TreeGrafter"/>
</dbReference>
<dbReference type="EMBL" id="KB446558">
    <property type="protein sequence ID" value="EME83551.1"/>
    <property type="molecule type" value="Genomic_DNA"/>
</dbReference>
<dbReference type="GO" id="GO:0006886">
    <property type="term" value="P:intracellular protein transport"/>
    <property type="evidence" value="ECO:0007669"/>
    <property type="project" value="InterPro"/>
</dbReference>
<accession>M3AG35</accession>
<dbReference type="PANTHER" id="PTHR10013">
    <property type="entry name" value="GENERAL VESICULAR TRANSPORT FACTOR P115"/>
    <property type="match status" value="1"/>
</dbReference>
<dbReference type="InterPro" id="IPR016024">
    <property type="entry name" value="ARM-type_fold"/>
</dbReference>
<feature type="domain" description="Uso1/p115-like vesicle tethering protein C-terminal" evidence="7">
    <location>
        <begin position="1002"/>
        <end position="1132"/>
    </location>
</feature>
<evidence type="ECO:0000256" key="3">
    <source>
        <dbReference type="ARBA" id="ARBA00023054"/>
    </source>
</evidence>
<feature type="compositionally biased region" description="Basic and acidic residues" evidence="5">
    <location>
        <begin position="792"/>
        <end position="808"/>
    </location>
</feature>
<proteinExistence type="predicted"/>
<dbReference type="GO" id="GO:0005783">
    <property type="term" value="C:endoplasmic reticulum"/>
    <property type="evidence" value="ECO:0007669"/>
    <property type="project" value="TreeGrafter"/>
</dbReference>
<dbReference type="GO" id="GO:0005795">
    <property type="term" value="C:Golgi stack"/>
    <property type="evidence" value="ECO:0007669"/>
    <property type="project" value="TreeGrafter"/>
</dbReference>
<feature type="compositionally biased region" description="Basic and acidic residues" evidence="5">
    <location>
        <begin position="836"/>
        <end position="889"/>
    </location>
</feature>
<dbReference type="VEuPathDB" id="FungiDB:MYCFIDRAFT_94547"/>
<feature type="compositionally biased region" description="Basic and acidic residues" evidence="5">
    <location>
        <begin position="1029"/>
        <end position="1049"/>
    </location>
</feature>
<protein>
    <recommendedName>
        <fullName evidence="10">Vesicle tethering protein Uso1/P115-like head domain-containing protein</fullName>
    </recommendedName>
</protein>
<dbReference type="Proteomes" id="UP000016932">
    <property type="component" value="Unassembled WGS sequence"/>
</dbReference>
<dbReference type="InterPro" id="IPR006955">
    <property type="entry name" value="Uso1_p115_C"/>
</dbReference>
<feature type="compositionally biased region" description="Acidic residues" evidence="5">
    <location>
        <begin position="1116"/>
        <end position="1134"/>
    </location>
</feature>
<dbReference type="HOGENOM" id="CLU_006318_4_0_1"/>
<dbReference type="KEGG" id="pfj:MYCFIDRAFT_94547"/>
<feature type="compositionally biased region" description="Basic and acidic residues" evidence="5">
    <location>
        <begin position="997"/>
        <end position="1022"/>
    </location>
</feature>
<organism evidence="8 9">
    <name type="scientific">Pseudocercospora fijiensis (strain CIRAD86)</name>
    <name type="common">Black leaf streak disease fungus</name>
    <name type="synonym">Mycosphaerella fijiensis</name>
    <dbReference type="NCBI Taxonomy" id="383855"/>
    <lineage>
        <taxon>Eukaryota</taxon>
        <taxon>Fungi</taxon>
        <taxon>Dikarya</taxon>
        <taxon>Ascomycota</taxon>
        <taxon>Pezizomycotina</taxon>
        <taxon>Dothideomycetes</taxon>
        <taxon>Dothideomycetidae</taxon>
        <taxon>Mycosphaerellales</taxon>
        <taxon>Mycosphaerellaceae</taxon>
        <taxon>Pseudocercospora</taxon>
    </lineage>
</organism>
<reference evidence="8 9" key="1">
    <citation type="journal article" date="2012" name="PLoS Pathog.">
        <title>Diverse lifestyles and strategies of plant pathogenesis encoded in the genomes of eighteen Dothideomycetes fungi.</title>
        <authorList>
            <person name="Ohm R.A."/>
            <person name="Feau N."/>
            <person name="Henrissat B."/>
            <person name="Schoch C.L."/>
            <person name="Horwitz B.A."/>
            <person name="Barry K.W."/>
            <person name="Condon B.J."/>
            <person name="Copeland A.C."/>
            <person name="Dhillon B."/>
            <person name="Glaser F."/>
            <person name="Hesse C.N."/>
            <person name="Kosti I."/>
            <person name="LaButti K."/>
            <person name="Lindquist E.A."/>
            <person name="Lucas S."/>
            <person name="Salamov A.A."/>
            <person name="Bradshaw R.E."/>
            <person name="Ciuffetti L."/>
            <person name="Hamelin R.C."/>
            <person name="Kema G.H.J."/>
            <person name="Lawrence C."/>
            <person name="Scott J.A."/>
            <person name="Spatafora J.W."/>
            <person name="Turgeon B.G."/>
            <person name="de Wit P.J.G.M."/>
            <person name="Zhong S."/>
            <person name="Goodwin S.B."/>
            <person name="Grigoriev I.V."/>
        </authorList>
    </citation>
    <scope>NUCLEOTIDE SEQUENCE [LARGE SCALE GENOMIC DNA]</scope>
    <source>
        <strain evidence="8 9">CIRAD86</strain>
    </source>
</reference>
<feature type="domain" description="Vesicle tethering protein Uso1/P115-like head" evidence="6">
    <location>
        <begin position="354"/>
        <end position="672"/>
    </location>
</feature>
<evidence type="ECO:0000256" key="5">
    <source>
        <dbReference type="SAM" id="MobiDB-lite"/>
    </source>
</evidence>
<feature type="compositionally biased region" description="Basic and acidic residues" evidence="5">
    <location>
        <begin position="953"/>
        <end position="971"/>
    </location>
</feature>
<dbReference type="SUPFAM" id="SSF48371">
    <property type="entry name" value="ARM repeat"/>
    <property type="match status" value="1"/>
</dbReference>
<feature type="non-terminal residue" evidence="8">
    <location>
        <position position="1134"/>
    </location>
</feature>
<dbReference type="GO" id="GO:0048211">
    <property type="term" value="P:Golgi vesicle docking"/>
    <property type="evidence" value="ECO:0007669"/>
    <property type="project" value="TreeGrafter"/>
</dbReference>
<evidence type="ECO:0000259" key="7">
    <source>
        <dbReference type="Pfam" id="PF04871"/>
    </source>
</evidence>